<keyword evidence="9" id="KW-1185">Reference proteome</keyword>
<comment type="catalytic activity">
    <reaction evidence="4">
        <text>6-methylsalicylate + H(+) = 3-methylphenol + CO2</text>
        <dbReference type="Rhea" id="RHEA:23112"/>
        <dbReference type="ChEBI" id="CHEBI:15378"/>
        <dbReference type="ChEBI" id="CHEBI:16526"/>
        <dbReference type="ChEBI" id="CHEBI:17231"/>
        <dbReference type="ChEBI" id="CHEBI:36658"/>
        <dbReference type="EC" id="4.1.1.52"/>
    </reaction>
    <physiologicalReaction direction="left-to-right" evidence="4">
        <dbReference type="Rhea" id="RHEA:23113"/>
    </physiologicalReaction>
</comment>
<sequence>MTMRELDRFKVIQDVADGKLKPWRAAERLELTTRQVRRLVARLREHGPAGLVSGHRSKPGNRRLDPGAADRALSIIRDRYADFGPTLACEKLWECHGIRLAKETVRKLMTEAGLWIPRRQRPPKVYQPRARRACLGELIQIDGSDHRWFEERAAACTLLVYVDDATSRLMMLHFTQTESTFSYFEATRAYIERHGKPGAFYSDKASVFRNVKPGKTGNRVTPFGRAMYELNIDTFCANSSSAKGRVERAHLTLQDRLVKEMRLRGINTVADANVYAPSFMAAYNARFAKPPKSDFNAHRTLRADESLDLVLTWREPRKVTKSLTVQYDRVMYLLDDTSENRKLIDRQIEVWEYPDGRIELRADDRVLRCRQYDRLAEIDQGAVVEHKRLSHVLQVAQALQAQRDNSRIGKAPSRTHRGDTTRTNRNEAELRKSNEYGASIVERYPSRFGLLAALPTDDPDAALAEIERAATMLQADGFAMTCCYNGVYLSDTRLEPVWAELNRRKAVVFVHPNAYGPGMFGRASALLEVAFETTRTVVDMLYAGIFRRYPDVRLILAHCGAALPALSERLVLIGTQPWVRNPSMLTESEMRNQLARLYVDTAMTGSVHTIAPAVAMTGIDHIVYGSDCGVPCTCFDTMESNMRTLRLSSGLDSRQLSQLGRNALKLFPMASGRICRAPSK</sequence>
<keyword evidence="3" id="KW-0456">Lyase</keyword>
<evidence type="ECO:0000256" key="3">
    <source>
        <dbReference type="ARBA" id="ARBA00023239"/>
    </source>
</evidence>
<dbReference type="Pfam" id="PF13551">
    <property type="entry name" value="HTH_29"/>
    <property type="match status" value="1"/>
</dbReference>
<dbReference type="SUPFAM" id="SSF53098">
    <property type="entry name" value="Ribonuclease H-like"/>
    <property type="match status" value="1"/>
</dbReference>
<organism evidence="8 9">
    <name type="scientific">Burkholderia stabilis</name>
    <dbReference type="NCBI Taxonomy" id="95485"/>
    <lineage>
        <taxon>Bacteria</taxon>
        <taxon>Pseudomonadati</taxon>
        <taxon>Pseudomonadota</taxon>
        <taxon>Betaproteobacteria</taxon>
        <taxon>Burkholderiales</taxon>
        <taxon>Burkholderiaceae</taxon>
        <taxon>Burkholderia</taxon>
        <taxon>Burkholderia cepacia complex</taxon>
    </lineage>
</organism>
<reference evidence="8 9" key="1">
    <citation type="submission" date="2017-11" db="EMBL/GenBank/DDBJ databases">
        <authorList>
            <person name="Seth-Smith MB H."/>
        </authorList>
    </citation>
    <scope>NUCLEOTIDE SEQUENCE [LARGE SCALE GENOMIC DNA]</scope>
    <source>
        <strain evidence="8">E</strain>
    </source>
</reference>
<dbReference type="GeneID" id="71060211"/>
<dbReference type="SUPFAM" id="SSF51556">
    <property type="entry name" value="Metallo-dependent hydrolases"/>
    <property type="match status" value="1"/>
</dbReference>
<dbReference type="EMBL" id="LR025742">
    <property type="protein sequence ID" value="VBB10379.1"/>
    <property type="molecule type" value="Genomic_DNA"/>
</dbReference>
<dbReference type="GO" id="GO:0046872">
    <property type="term" value="F:metal ion binding"/>
    <property type="evidence" value="ECO:0007669"/>
    <property type="project" value="UniProtKB-KW"/>
</dbReference>
<dbReference type="AlphaFoldDB" id="A0AAJ5N396"/>
<feature type="region of interest" description="Disordered" evidence="6">
    <location>
        <begin position="404"/>
        <end position="426"/>
    </location>
</feature>
<dbReference type="RefSeq" id="WP_232036126.1">
    <property type="nucleotide sequence ID" value="NZ_LR025742.1"/>
</dbReference>
<evidence type="ECO:0000256" key="6">
    <source>
        <dbReference type="SAM" id="MobiDB-lite"/>
    </source>
</evidence>
<dbReference type="InterPro" id="IPR032465">
    <property type="entry name" value="ACMSD"/>
</dbReference>
<feature type="domain" description="Integrase catalytic" evidence="7">
    <location>
        <begin position="124"/>
        <end position="305"/>
    </location>
</feature>
<dbReference type="InterPro" id="IPR036397">
    <property type="entry name" value="RNaseH_sf"/>
</dbReference>
<dbReference type="EC" id="4.1.1.52" evidence="5"/>
<dbReference type="Gene3D" id="3.30.420.10">
    <property type="entry name" value="Ribonuclease H-like superfamily/Ribonuclease H"/>
    <property type="match status" value="1"/>
</dbReference>
<gene>
    <name evidence="8" type="ORF">BSTAB16_0485</name>
</gene>
<dbReference type="Proteomes" id="UP000268684">
    <property type="component" value="Chromosome I"/>
</dbReference>
<dbReference type="InterPro" id="IPR012337">
    <property type="entry name" value="RNaseH-like_sf"/>
</dbReference>
<evidence type="ECO:0000256" key="2">
    <source>
        <dbReference type="ARBA" id="ARBA00022833"/>
    </source>
</evidence>
<dbReference type="GO" id="GO:0003676">
    <property type="term" value="F:nucleic acid binding"/>
    <property type="evidence" value="ECO:0007669"/>
    <property type="project" value="InterPro"/>
</dbReference>
<dbReference type="InterPro" id="IPR032466">
    <property type="entry name" value="Metal_Hydrolase"/>
</dbReference>
<dbReference type="Pfam" id="PF04909">
    <property type="entry name" value="Amidohydro_2"/>
    <property type="match status" value="1"/>
</dbReference>
<dbReference type="SUPFAM" id="SSF46689">
    <property type="entry name" value="Homeodomain-like"/>
    <property type="match status" value="1"/>
</dbReference>
<dbReference type="InterPro" id="IPR006680">
    <property type="entry name" value="Amidohydro-rel"/>
</dbReference>
<feature type="compositionally biased region" description="Basic and acidic residues" evidence="6">
    <location>
        <begin position="416"/>
        <end position="426"/>
    </location>
</feature>
<evidence type="ECO:0000313" key="8">
    <source>
        <dbReference type="EMBL" id="VBB10379.1"/>
    </source>
</evidence>
<dbReference type="PROSITE" id="PS50994">
    <property type="entry name" value="INTEGRASE"/>
    <property type="match status" value="1"/>
</dbReference>
<dbReference type="GO" id="GO:0019748">
    <property type="term" value="P:secondary metabolic process"/>
    <property type="evidence" value="ECO:0007669"/>
    <property type="project" value="TreeGrafter"/>
</dbReference>
<dbReference type="PANTHER" id="PTHR21240:SF29">
    <property type="entry name" value="AMIDOHYDROLASE-RELATED DOMAIN-CONTAINING PROTEIN"/>
    <property type="match status" value="1"/>
</dbReference>
<evidence type="ECO:0000256" key="1">
    <source>
        <dbReference type="ARBA" id="ARBA00022723"/>
    </source>
</evidence>
<proteinExistence type="predicted"/>
<dbReference type="InterPro" id="IPR047797">
    <property type="entry name" value="ISNCY_transpos"/>
</dbReference>
<protein>
    <recommendedName>
        <fullName evidence="5">6-methylsalicylate decarboxylase</fullName>
        <ecNumber evidence="5">4.1.1.52</ecNumber>
    </recommendedName>
</protein>
<evidence type="ECO:0000259" key="7">
    <source>
        <dbReference type="PROSITE" id="PS50994"/>
    </source>
</evidence>
<dbReference type="GO" id="GO:0005829">
    <property type="term" value="C:cytosol"/>
    <property type="evidence" value="ECO:0007669"/>
    <property type="project" value="TreeGrafter"/>
</dbReference>
<keyword evidence="1" id="KW-0479">Metal-binding</keyword>
<evidence type="ECO:0000313" key="9">
    <source>
        <dbReference type="Proteomes" id="UP000268684"/>
    </source>
</evidence>
<dbReference type="Gene3D" id="3.20.20.140">
    <property type="entry name" value="Metal-dependent hydrolases"/>
    <property type="match status" value="1"/>
</dbReference>
<dbReference type="GO" id="GO:0016787">
    <property type="term" value="F:hydrolase activity"/>
    <property type="evidence" value="ECO:0007669"/>
    <property type="project" value="UniProtKB-KW"/>
</dbReference>
<keyword evidence="2" id="KW-0862">Zinc</keyword>
<evidence type="ECO:0000256" key="4">
    <source>
        <dbReference type="ARBA" id="ARBA00036832"/>
    </source>
</evidence>
<keyword evidence="8" id="KW-0378">Hydrolase</keyword>
<dbReference type="PANTHER" id="PTHR21240">
    <property type="entry name" value="2-AMINO-3-CARBOXYLMUCONATE-6-SEMIALDEHYDE DECARBOXYLASE"/>
    <property type="match status" value="1"/>
</dbReference>
<dbReference type="GO" id="GO:0015074">
    <property type="term" value="P:DNA integration"/>
    <property type="evidence" value="ECO:0007669"/>
    <property type="project" value="InterPro"/>
</dbReference>
<name>A0AAJ5N396_9BURK</name>
<dbReference type="NCBIfam" id="NF033594">
    <property type="entry name" value="transpos_ISNCY_2"/>
    <property type="match status" value="1"/>
</dbReference>
<evidence type="ECO:0000256" key="5">
    <source>
        <dbReference type="ARBA" id="ARBA00038889"/>
    </source>
</evidence>
<dbReference type="InterPro" id="IPR001584">
    <property type="entry name" value="Integrase_cat-core"/>
</dbReference>
<accession>A0AAJ5N396</accession>
<dbReference type="GO" id="GO:0047596">
    <property type="term" value="F:6-methylsalicylate decarboxylase activity"/>
    <property type="evidence" value="ECO:0007669"/>
    <property type="project" value="UniProtKB-EC"/>
</dbReference>
<dbReference type="InterPro" id="IPR009057">
    <property type="entry name" value="Homeodomain-like_sf"/>
</dbReference>